<dbReference type="GO" id="GO:0031412">
    <property type="term" value="P:gas vesicle organization"/>
    <property type="evidence" value="ECO:0007669"/>
    <property type="project" value="InterPro"/>
</dbReference>
<protein>
    <recommendedName>
        <fullName evidence="6">GvpL/GvpF family gas vesicle protein</fullName>
    </recommendedName>
</protein>
<dbReference type="EMBL" id="JACHGN010000024">
    <property type="protein sequence ID" value="MBB5138607.1"/>
    <property type="molecule type" value="Genomic_DNA"/>
</dbReference>
<evidence type="ECO:0008006" key="6">
    <source>
        <dbReference type="Google" id="ProtNLM"/>
    </source>
</evidence>
<dbReference type="InterPro" id="IPR009430">
    <property type="entry name" value="GvpL/GvpF"/>
</dbReference>
<organism evidence="4 5">
    <name type="scientific">Thermocatellispora tengchongensis</name>
    <dbReference type="NCBI Taxonomy" id="1073253"/>
    <lineage>
        <taxon>Bacteria</taxon>
        <taxon>Bacillati</taxon>
        <taxon>Actinomycetota</taxon>
        <taxon>Actinomycetes</taxon>
        <taxon>Streptosporangiales</taxon>
        <taxon>Streptosporangiaceae</taxon>
        <taxon>Thermocatellispora</taxon>
    </lineage>
</organism>
<gene>
    <name evidence="4" type="ORF">HNP84_008361</name>
</gene>
<evidence type="ECO:0000256" key="3">
    <source>
        <dbReference type="ARBA" id="ARBA00035643"/>
    </source>
</evidence>
<evidence type="ECO:0000313" key="4">
    <source>
        <dbReference type="EMBL" id="MBB5138607.1"/>
    </source>
</evidence>
<dbReference type="PANTHER" id="PTHR36852:SF1">
    <property type="entry name" value="PROTEIN GVPL 2"/>
    <property type="match status" value="1"/>
</dbReference>
<evidence type="ECO:0000313" key="5">
    <source>
        <dbReference type="Proteomes" id="UP000578449"/>
    </source>
</evidence>
<dbReference type="AlphaFoldDB" id="A0A840PNH6"/>
<keyword evidence="5" id="KW-1185">Reference proteome</keyword>
<name>A0A840PNH6_9ACTN</name>
<dbReference type="RefSeq" id="WP_185055472.1">
    <property type="nucleotide sequence ID" value="NZ_BAABIX010000025.1"/>
</dbReference>
<dbReference type="Proteomes" id="UP000578449">
    <property type="component" value="Unassembled WGS sequence"/>
</dbReference>
<reference evidence="4 5" key="1">
    <citation type="submission" date="2020-08" db="EMBL/GenBank/DDBJ databases">
        <title>Genomic Encyclopedia of Type Strains, Phase IV (KMG-IV): sequencing the most valuable type-strain genomes for metagenomic binning, comparative biology and taxonomic classification.</title>
        <authorList>
            <person name="Goeker M."/>
        </authorList>
    </citation>
    <scope>NUCLEOTIDE SEQUENCE [LARGE SCALE GENOMIC DNA]</scope>
    <source>
        <strain evidence="4 5">DSM 45615</strain>
    </source>
</reference>
<dbReference type="PANTHER" id="PTHR36852">
    <property type="entry name" value="PROTEIN GVPL 2"/>
    <property type="match status" value="1"/>
</dbReference>
<comment type="subcellular location">
    <subcellularLocation>
        <location evidence="2">Gas vesicle</location>
    </subcellularLocation>
</comment>
<sequence>MTGEHGVYLYAVTRGAPRLCLDDLTGVASRPVRVIEEGELTAYVSDVPLTEFGEEPLRRSMEDLAWLEETARAHHRIVEAVARSAPTAPVRLVTVYHDDAQVRELLRERHSDFLTVLARVADRREWGVKAYAVQVPAQPAAPEPETGPGTSPGRAYLQRRRTALRGREEMWRTAAAQAEKLHDALTGIAAASTRHRVQDPKLSGREEPMVLNGAYLVDSAREREFAALARDMTDLEVEITGPWAPYSFTALPGEAAHDDSVAR</sequence>
<evidence type="ECO:0000256" key="1">
    <source>
        <dbReference type="ARBA" id="ARBA00022987"/>
    </source>
</evidence>
<proteinExistence type="inferred from homology"/>
<keyword evidence="1" id="KW-0304">Gas vesicle</keyword>
<evidence type="ECO:0000256" key="2">
    <source>
        <dbReference type="ARBA" id="ARBA00035108"/>
    </source>
</evidence>
<dbReference type="Pfam" id="PF06386">
    <property type="entry name" value="GvpL_GvpF"/>
    <property type="match status" value="1"/>
</dbReference>
<comment type="caution">
    <text evidence="4">The sequence shown here is derived from an EMBL/GenBank/DDBJ whole genome shotgun (WGS) entry which is preliminary data.</text>
</comment>
<dbReference type="GO" id="GO:0031411">
    <property type="term" value="C:gas vesicle"/>
    <property type="evidence" value="ECO:0007669"/>
    <property type="project" value="UniProtKB-SubCell"/>
</dbReference>
<accession>A0A840PNH6</accession>
<comment type="similarity">
    <text evidence="3">Belongs to the gas vesicle GvpF/GvpL family.</text>
</comment>